<dbReference type="InterPro" id="IPR005814">
    <property type="entry name" value="Aminotrans_3"/>
</dbReference>
<dbReference type="PROSITE" id="PS00600">
    <property type="entry name" value="AA_TRANSFER_CLASS_3"/>
    <property type="match status" value="1"/>
</dbReference>
<evidence type="ECO:0000256" key="1">
    <source>
        <dbReference type="ARBA" id="ARBA00001933"/>
    </source>
</evidence>
<keyword evidence="3" id="KW-0032">Aminotransferase</keyword>
<dbReference type="PANTHER" id="PTHR11986:SF79">
    <property type="entry name" value="ACETYLORNITHINE AMINOTRANSFERASE, MITOCHONDRIAL"/>
    <property type="match status" value="1"/>
</dbReference>
<name>A0AAD5YIP9_9APHY</name>
<dbReference type="CDD" id="cd00610">
    <property type="entry name" value="OAT_like"/>
    <property type="match status" value="1"/>
</dbReference>
<dbReference type="Pfam" id="PF00202">
    <property type="entry name" value="Aminotran_3"/>
    <property type="match status" value="1"/>
</dbReference>
<evidence type="ECO:0000256" key="3">
    <source>
        <dbReference type="ARBA" id="ARBA00022576"/>
    </source>
</evidence>
<dbReference type="Gene3D" id="3.90.1150.10">
    <property type="entry name" value="Aspartate Aminotransferase, domain 1"/>
    <property type="match status" value="1"/>
</dbReference>
<dbReference type="InterPro" id="IPR015421">
    <property type="entry name" value="PyrdxlP-dep_Trfase_major"/>
</dbReference>
<dbReference type="GO" id="GO:0008483">
    <property type="term" value="F:transaminase activity"/>
    <property type="evidence" value="ECO:0007669"/>
    <property type="project" value="UniProtKB-KW"/>
</dbReference>
<sequence length="497" mass="53525">MFASRSKIVSPRLLVASQGSLKINSAQLGKHVPRSFTSQTPHLRTMASSSLGDHAAQVVFGQKHVTKGLGRQVEAVLTKAQGSYVTLGDGRQLLDFTCGIGVTNLGHCHPKVSAAAAEQCMKIVHGQCSIGFTQPYLELIDRLLPMMPHPSLDSFYFWNSGSEAIEGAIKMARIITGKQNIISMQGGYHGRTYGAMAVTKSKTIYSEGFHPLMPGVFSMPFPYWHHFSLPPSTPTSELSKLSLNQLHLLLSQQTAPRDTAAILIEPVMGEGGYVPAPPEFLQGLREICDKEGILLIIDEVQSGFGRTGKNFAVEYSGVRPDIMTIAKGLANGFPLSGVISKKEFTDKLKPGSMGGTYAGNAVACAAGVAVADAFKEENILENVNARSKELFAALEALRSKPELSSAILDVRGQGLMVAVEFASPKGTGPYDPLRNTSVPEKLSSRVAKRCQEKGMLILTTSVYEVIRFIPALNITKEDLAKGCQIFAEAVEEVVKEG</sequence>
<evidence type="ECO:0000256" key="2">
    <source>
        <dbReference type="ARBA" id="ARBA00008954"/>
    </source>
</evidence>
<protein>
    <recommendedName>
        <fullName evidence="9">Acetylornithine aminotransferase</fullName>
    </recommendedName>
</protein>
<dbReference type="PANTHER" id="PTHR11986">
    <property type="entry name" value="AMINOTRANSFERASE CLASS III"/>
    <property type="match status" value="1"/>
</dbReference>
<evidence type="ECO:0000313" key="7">
    <source>
        <dbReference type="EMBL" id="KAJ3484167.1"/>
    </source>
</evidence>
<evidence type="ECO:0008006" key="9">
    <source>
        <dbReference type="Google" id="ProtNLM"/>
    </source>
</evidence>
<reference evidence="7" key="1">
    <citation type="submission" date="2022-07" db="EMBL/GenBank/DDBJ databases">
        <title>Genome Sequence of Physisporinus lineatus.</title>
        <authorList>
            <person name="Buettner E."/>
        </authorList>
    </citation>
    <scope>NUCLEOTIDE SEQUENCE</scope>
    <source>
        <strain evidence="7">VT162</strain>
    </source>
</reference>
<evidence type="ECO:0000313" key="8">
    <source>
        <dbReference type="Proteomes" id="UP001212997"/>
    </source>
</evidence>
<evidence type="ECO:0000256" key="4">
    <source>
        <dbReference type="ARBA" id="ARBA00022679"/>
    </source>
</evidence>
<dbReference type="SUPFAM" id="SSF53383">
    <property type="entry name" value="PLP-dependent transferases"/>
    <property type="match status" value="1"/>
</dbReference>
<dbReference type="InterPro" id="IPR050103">
    <property type="entry name" value="Class-III_PLP-dep_AT"/>
</dbReference>
<dbReference type="InterPro" id="IPR015424">
    <property type="entry name" value="PyrdxlP-dep_Trfase"/>
</dbReference>
<comment type="cofactor">
    <cofactor evidence="1">
        <name>pyridoxal 5'-phosphate</name>
        <dbReference type="ChEBI" id="CHEBI:597326"/>
    </cofactor>
</comment>
<proteinExistence type="inferred from homology"/>
<dbReference type="EMBL" id="JANAWD010000199">
    <property type="protein sequence ID" value="KAJ3484167.1"/>
    <property type="molecule type" value="Genomic_DNA"/>
</dbReference>
<dbReference type="GO" id="GO:0042802">
    <property type="term" value="F:identical protein binding"/>
    <property type="evidence" value="ECO:0007669"/>
    <property type="project" value="TreeGrafter"/>
</dbReference>
<dbReference type="FunFam" id="3.40.640.10:FF:000013">
    <property type="entry name" value="4-aminobutyrate aminotransferase"/>
    <property type="match status" value="1"/>
</dbReference>
<comment type="caution">
    <text evidence="7">The sequence shown here is derived from an EMBL/GenBank/DDBJ whole genome shotgun (WGS) entry which is preliminary data.</text>
</comment>
<evidence type="ECO:0000256" key="6">
    <source>
        <dbReference type="RuleBase" id="RU003560"/>
    </source>
</evidence>
<keyword evidence="8" id="KW-1185">Reference proteome</keyword>
<dbReference type="Gene3D" id="3.40.640.10">
    <property type="entry name" value="Type I PLP-dependent aspartate aminotransferase-like (Major domain)"/>
    <property type="match status" value="1"/>
</dbReference>
<organism evidence="7 8">
    <name type="scientific">Meripilus lineatus</name>
    <dbReference type="NCBI Taxonomy" id="2056292"/>
    <lineage>
        <taxon>Eukaryota</taxon>
        <taxon>Fungi</taxon>
        <taxon>Dikarya</taxon>
        <taxon>Basidiomycota</taxon>
        <taxon>Agaricomycotina</taxon>
        <taxon>Agaricomycetes</taxon>
        <taxon>Polyporales</taxon>
        <taxon>Meripilaceae</taxon>
        <taxon>Meripilus</taxon>
    </lineage>
</organism>
<dbReference type="InterPro" id="IPR015422">
    <property type="entry name" value="PyrdxlP-dep_Trfase_small"/>
</dbReference>
<dbReference type="PIRSF" id="PIRSF000521">
    <property type="entry name" value="Transaminase_4ab_Lys_Orn"/>
    <property type="match status" value="1"/>
</dbReference>
<comment type="similarity">
    <text evidence="2 6">Belongs to the class-III pyridoxal-phosphate-dependent aminotransferase family.</text>
</comment>
<accession>A0AAD5YIP9</accession>
<keyword evidence="5 6" id="KW-0663">Pyridoxal phosphate</keyword>
<dbReference type="AlphaFoldDB" id="A0AAD5YIP9"/>
<gene>
    <name evidence="7" type="ORF">NLI96_g5815</name>
</gene>
<evidence type="ECO:0000256" key="5">
    <source>
        <dbReference type="ARBA" id="ARBA00022898"/>
    </source>
</evidence>
<dbReference type="InterPro" id="IPR049704">
    <property type="entry name" value="Aminotrans_3_PPA_site"/>
</dbReference>
<keyword evidence="4" id="KW-0808">Transferase</keyword>
<dbReference type="Proteomes" id="UP001212997">
    <property type="component" value="Unassembled WGS sequence"/>
</dbReference>
<dbReference type="GO" id="GO:0030170">
    <property type="term" value="F:pyridoxal phosphate binding"/>
    <property type="evidence" value="ECO:0007669"/>
    <property type="project" value="InterPro"/>
</dbReference>